<evidence type="ECO:0000259" key="2">
    <source>
        <dbReference type="PROSITE" id="PS51272"/>
    </source>
</evidence>
<feature type="domain" description="SLH" evidence="2">
    <location>
        <begin position="141"/>
        <end position="204"/>
    </location>
</feature>
<dbReference type="PANTHER" id="PTHR43308">
    <property type="entry name" value="OUTER MEMBRANE PROTEIN ALPHA-RELATED"/>
    <property type="match status" value="1"/>
</dbReference>
<name>A0A1S2L1G9_9BACI</name>
<evidence type="ECO:0000256" key="1">
    <source>
        <dbReference type="ARBA" id="ARBA00022729"/>
    </source>
</evidence>
<evidence type="ECO:0000313" key="3">
    <source>
        <dbReference type="EMBL" id="OIJ05647.1"/>
    </source>
</evidence>
<reference evidence="4 5" key="2">
    <citation type="journal article" date="2017" name="Genome Announc.">
        <title>Draft Genome Sequences of Four Alkaliphilic Bacteria Belonging to the Anaerobacillus Genus.</title>
        <authorList>
            <person name="Bassil N.M."/>
            <person name="Lloyd J.R."/>
        </authorList>
    </citation>
    <scope>NUCLEOTIDE SEQUENCE [LARGE SCALE GENOMIC DNA]</scope>
    <source>
        <strain evidence="4 5">NB2006</strain>
    </source>
</reference>
<accession>A0A1S2L1G9</accession>
<dbReference type="RefSeq" id="WP_071319059.1">
    <property type="nucleotide sequence ID" value="NZ_CP063356.2"/>
</dbReference>
<dbReference type="InterPro" id="IPR011047">
    <property type="entry name" value="Quinoprotein_ADH-like_sf"/>
</dbReference>
<gene>
    <name evidence="4" type="ORF">AWH56_005525</name>
    <name evidence="3" type="ORF">AWH56_21925</name>
</gene>
<keyword evidence="5" id="KW-1185">Reference proteome</keyword>
<reference evidence="4" key="4">
    <citation type="submission" date="2020-10" db="EMBL/GenBank/DDBJ databases">
        <authorList>
            <person name="Bassil N.M."/>
            <person name="Lloyd J.R."/>
        </authorList>
    </citation>
    <scope>NUCLEOTIDE SEQUENCE</scope>
    <source>
        <strain evidence="4">NB2006</strain>
    </source>
</reference>
<dbReference type="AlphaFoldDB" id="A0A1S2L1G9"/>
<reference evidence="4 5" key="3">
    <citation type="journal article" date="2019" name="Int. J. Syst. Evol. Microbiol.">
        <title>Anaerobacillus isosaccharinicus sp. nov., an alkaliphilic bacterium which degrades isosaccharinic acid.</title>
        <authorList>
            <person name="Bassil N.M."/>
            <person name="Lloyd J.R."/>
        </authorList>
    </citation>
    <scope>NUCLEOTIDE SEQUENCE [LARGE SCALE GENOMIC DNA]</scope>
    <source>
        <strain evidence="4 5">NB2006</strain>
    </source>
</reference>
<dbReference type="EMBL" id="CP063356">
    <property type="protein sequence ID" value="QOY37102.1"/>
    <property type="molecule type" value="Genomic_DNA"/>
</dbReference>
<protein>
    <submittedName>
        <fullName evidence="4">S-layer homology domain-containing protein</fullName>
    </submittedName>
</protein>
<dbReference type="SUPFAM" id="SSF50998">
    <property type="entry name" value="Quinoprotein alcohol dehydrogenase-like"/>
    <property type="match status" value="1"/>
</dbReference>
<dbReference type="EMBL" id="LQXD01000189">
    <property type="protein sequence ID" value="OIJ05647.1"/>
    <property type="molecule type" value="Genomic_DNA"/>
</dbReference>
<dbReference type="PANTHER" id="PTHR43308:SF5">
    <property type="entry name" value="S-LAYER PROTEIN _ PEPTIDOGLYCAN ENDO-BETA-N-ACETYLGLUCOSAMINIDASE"/>
    <property type="match status" value="1"/>
</dbReference>
<evidence type="ECO:0000313" key="5">
    <source>
        <dbReference type="Proteomes" id="UP000180175"/>
    </source>
</evidence>
<feature type="domain" description="SLH" evidence="2">
    <location>
        <begin position="21"/>
        <end position="84"/>
    </location>
</feature>
<dbReference type="InterPro" id="IPR015943">
    <property type="entry name" value="WD40/YVTN_repeat-like_dom_sf"/>
</dbReference>
<feature type="domain" description="SLH" evidence="2">
    <location>
        <begin position="85"/>
        <end position="140"/>
    </location>
</feature>
<dbReference type="KEGG" id="aia:AWH56_005525"/>
<sequence>MNRVFAIILTLTIVFLLPLQVSAQKSKFPDVTQFHGEIELLTSRGVITGFNDGTFRPKANITRADAIIMLMRELKIPLNEVRNPNFKDLKPGDRGYSEIAMAVQLEIVSGKPGNIFDPKGTLTRGEMAKILAITYDLGGIFPYGFPDVAFEHWTFPYISALAANNITVGFNDGRFQPGLPITREHFSVFMARIVNPDLRPYNPKVADSFLEAMFAMEIIDYVAHPTDSIIFLLDAQENAIIAFNHETYDADYIQLKLPAEKIAYANGKLYATQLTGVRSPFIKDEDMRGAFAVIDATTMTLERIINIKLDPFDIAADDNGVVYISSGSAQWTSVQSFNSVTGEVLSTQGIRHRSYLAMHPDQNRLYSINTDSSPRTMRVYSINEGKLGPEIRSPYHGDYSLNQDIAITPDGKYIINSRGHFFRSTVTPSADMRYVATLDQTYSSIAFDVEYGEFYTSNKQNWIQAYDYITLRPIYQLTTYGNVEKMFYQNDILVIFSKVKLGNSPRTFIGIEKIYY</sequence>
<dbReference type="OrthoDB" id="185675at2"/>
<dbReference type="InterPro" id="IPR051465">
    <property type="entry name" value="Cell_Envelope_Struct_Comp"/>
</dbReference>
<dbReference type="Proteomes" id="UP000180175">
    <property type="component" value="Chromosome"/>
</dbReference>
<dbReference type="Pfam" id="PF00395">
    <property type="entry name" value="SLH"/>
    <property type="match status" value="3"/>
</dbReference>
<dbReference type="PROSITE" id="PS51272">
    <property type="entry name" value="SLH"/>
    <property type="match status" value="3"/>
</dbReference>
<organism evidence="3 5">
    <name type="scientific">Anaerobacillus isosaccharinicus</name>
    <dbReference type="NCBI Taxonomy" id="1532552"/>
    <lineage>
        <taxon>Bacteria</taxon>
        <taxon>Bacillati</taxon>
        <taxon>Bacillota</taxon>
        <taxon>Bacilli</taxon>
        <taxon>Bacillales</taxon>
        <taxon>Bacillaceae</taxon>
        <taxon>Anaerobacillus</taxon>
    </lineage>
</organism>
<evidence type="ECO:0000313" key="4">
    <source>
        <dbReference type="EMBL" id="QOY37102.1"/>
    </source>
</evidence>
<keyword evidence="1" id="KW-0732">Signal</keyword>
<proteinExistence type="predicted"/>
<dbReference type="Gene3D" id="2.130.10.10">
    <property type="entry name" value="YVTN repeat-like/Quinoprotein amine dehydrogenase"/>
    <property type="match status" value="1"/>
</dbReference>
<reference evidence="3 5" key="1">
    <citation type="submission" date="2016-10" db="EMBL/GenBank/DDBJ databases">
        <title>Draft genome sequences of four alkaliphilic bacteria belonging to the Anaerobacillus genus.</title>
        <authorList>
            <person name="Bassil N.M."/>
            <person name="Lloyd J.R."/>
        </authorList>
    </citation>
    <scope>NUCLEOTIDE SEQUENCE [LARGE SCALE GENOMIC DNA]</scope>
    <source>
        <strain evidence="3 5">NB2006</strain>
    </source>
</reference>
<dbReference type="InterPro" id="IPR001119">
    <property type="entry name" value="SLH_dom"/>
</dbReference>